<evidence type="ECO:0000313" key="3">
    <source>
        <dbReference type="Proteomes" id="UP001529340"/>
    </source>
</evidence>
<dbReference type="PRINTS" id="PR00812">
    <property type="entry name" value="BCTERIALGSPF"/>
</dbReference>
<feature type="transmembrane region" description="Helical" evidence="1">
    <location>
        <begin position="137"/>
        <end position="160"/>
    </location>
</feature>
<protein>
    <recommendedName>
        <fullName evidence="4">Type II secretion system protein GspF domain-containing protein</fullName>
    </recommendedName>
</protein>
<name>A0ABT7UBB1_9FIRM</name>
<gene>
    <name evidence="2" type="ORF">QUV96_04585</name>
</gene>
<evidence type="ECO:0000256" key="1">
    <source>
        <dbReference type="SAM" id="Phobius"/>
    </source>
</evidence>
<dbReference type="Proteomes" id="UP001529340">
    <property type="component" value="Unassembled WGS sequence"/>
</dbReference>
<dbReference type="Gene3D" id="1.20.81.30">
    <property type="entry name" value="Type II secretion system (T2SS), domain F"/>
    <property type="match status" value="1"/>
</dbReference>
<reference evidence="2 3" key="3">
    <citation type="submission" date="2023-06" db="EMBL/GenBank/DDBJ databases">
        <authorList>
            <person name="Zeman M."/>
            <person name="Kubasova T."/>
            <person name="Jahodarova E."/>
            <person name="Nykrynova M."/>
            <person name="Rychlik I."/>
        </authorList>
    </citation>
    <scope>NUCLEOTIDE SEQUENCE [LARGE SCALE GENOMIC DNA]</scope>
    <source>
        <strain evidence="2 3">ET39</strain>
    </source>
</reference>
<dbReference type="PANTHER" id="PTHR30012">
    <property type="entry name" value="GENERAL SECRETION PATHWAY PROTEIN"/>
    <property type="match status" value="1"/>
</dbReference>
<dbReference type="InterPro" id="IPR003004">
    <property type="entry name" value="GspF/PilC"/>
</dbReference>
<keyword evidence="3" id="KW-1185">Reference proteome</keyword>
<dbReference type="InterPro" id="IPR042094">
    <property type="entry name" value="T2SS_GspF_sf"/>
</dbReference>
<feature type="transmembrane region" description="Helical" evidence="1">
    <location>
        <begin position="98"/>
        <end position="117"/>
    </location>
</feature>
<dbReference type="EMBL" id="JAUDCG010000014">
    <property type="protein sequence ID" value="MDM8156912.1"/>
    <property type="molecule type" value="Genomic_DNA"/>
</dbReference>
<accession>A0ABT7UBB1</accession>
<reference evidence="2 3" key="1">
    <citation type="submission" date="2023-06" db="EMBL/GenBank/DDBJ databases">
        <title>Identification and characterization of horizontal gene transfer across gut microbiota members of farm animals based on homology search.</title>
        <authorList>
            <person name="Schwarzerova J."/>
            <person name="Nykrynova M."/>
            <person name="Jureckova K."/>
            <person name="Cejkova D."/>
            <person name="Rychlik I."/>
        </authorList>
    </citation>
    <scope>NUCLEOTIDE SEQUENCE [LARGE SCALE GENOMIC DNA]</scope>
    <source>
        <strain evidence="2 3">ET39</strain>
    </source>
</reference>
<dbReference type="PANTHER" id="PTHR30012:SF0">
    <property type="entry name" value="TYPE II SECRETION SYSTEM PROTEIN F-RELATED"/>
    <property type="match status" value="1"/>
</dbReference>
<keyword evidence="1" id="KW-1133">Transmembrane helix</keyword>
<feature type="transmembrane region" description="Helical" evidence="1">
    <location>
        <begin position="286"/>
        <end position="307"/>
    </location>
</feature>
<sequence>MNVRLDEWSALALLLERGIPLEDALSLAFRDSDPYQKRLRQGESCFIDAGGPRNSFERTLSFFLKAAGMASAIRMSVRLCTIRQRLLRQLFKQASYPIVLLVMAFVLVLFFLSSIFPQLQQLSDTSSSSAALLLLQLLRLLFLLILCLLVLLLALSVFLWRQKDVRRICILRFHSRLPLLQNMISYLFAAYLHELMTAGLSTRQAFAFLEQLEEESMLHSCIIEVRRLLEQGFSYEQIIATSTYFSSRFRRFFLIGHRSSTLPQTLTLFCEQELERWQKQLARGGWILQLCVYAVIAILVFCVYQMLLTPLDMLNQM</sequence>
<evidence type="ECO:0000313" key="2">
    <source>
        <dbReference type="EMBL" id="MDM8156912.1"/>
    </source>
</evidence>
<evidence type="ECO:0008006" key="4">
    <source>
        <dbReference type="Google" id="ProtNLM"/>
    </source>
</evidence>
<dbReference type="RefSeq" id="WP_289607377.1">
    <property type="nucleotide sequence ID" value="NZ_JAUDCG010000014.1"/>
</dbReference>
<comment type="caution">
    <text evidence="2">The sequence shown here is derived from an EMBL/GenBank/DDBJ whole genome shotgun (WGS) entry which is preliminary data.</text>
</comment>
<keyword evidence="1" id="KW-0812">Transmembrane</keyword>
<organism evidence="2 3">
    <name type="scientific">Amedibacillus dolichus</name>
    <dbReference type="NCBI Taxonomy" id="31971"/>
    <lineage>
        <taxon>Bacteria</taxon>
        <taxon>Bacillati</taxon>
        <taxon>Bacillota</taxon>
        <taxon>Erysipelotrichia</taxon>
        <taxon>Erysipelotrichales</taxon>
        <taxon>Erysipelotrichaceae</taxon>
        <taxon>Amedibacillus</taxon>
    </lineage>
</organism>
<reference evidence="3" key="2">
    <citation type="submission" date="2023-06" db="EMBL/GenBank/DDBJ databases">
        <title>Identification and characterization of horizontal gene transfer across gut microbiota members of farm animals based on homology search.</title>
        <authorList>
            <person name="Zeman M."/>
            <person name="Kubasova T."/>
            <person name="Jahodarova E."/>
            <person name="Nykrynova M."/>
            <person name="Rychlik I."/>
        </authorList>
    </citation>
    <scope>NUCLEOTIDE SEQUENCE [LARGE SCALE GENOMIC DNA]</scope>
    <source>
        <strain evidence="3">ET39</strain>
    </source>
</reference>
<proteinExistence type="predicted"/>
<keyword evidence="1" id="KW-0472">Membrane</keyword>